<evidence type="ECO:0000256" key="15">
    <source>
        <dbReference type="ARBA" id="ARBA00023306"/>
    </source>
</evidence>
<dbReference type="NCBIfam" id="NF010478">
    <property type="entry name" value="PRK13903.1"/>
    <property type="match status" value="1"/>
</dbReference>
<evidence type="ECO:0000256" key="9">
    <source>
        <dbReference type="ARBA" id="ARBA00022630"/>
    </source>
</evidence>
<dbReference type="PROSITE" id="PS51387">
    <property type="entry name" value="FAD_PCMH"/>
    <property type="match status" value="1"/>
</dbReference>
<dbReference type="OrthoDB" id="9804753at2"/>
<dbReference type="InterPro" id="IPR036318">
    <property type="entry name" value="FAD-bd_PCMH-like_sf"/>
</dbReference>
<evidence type="ECO:0000256" key="11">
    <source>
        <dbReference type="ARBA" id="ARBA00022857"/>
    </source>
</evidence>
<dbReference type="SUPFAM" id="SSF56176">
    <property type="entry name" value="FAD-binding/transporter-associated domain-like"/>
    <property type="match status" value="1"/>
</dbReference>
<comment type="cofactor">
    <cofactor evidence="1 19">
        <name>FAD</name>
        <dbReference type="ChEBI" id="CHEBI:57692"/>
    </cofactor>
</comment>
<dbReference type="Gene3D" id="3.30.43.10">
    <property type="entry name" value="Uridine Diphospho-n-acetylenolpyruvylglucosamine Reductase, domain 2"/>
    <property type="match status" value="1"/>
</dbReference>
<evidence type="ECO:0000313" key="22">
    <source>
        <dbReference type="Proteomes" id="UP000182510"/>
    </source>
</evidence>
<comment type="pathway">
    <text evidence="4 19">Cell wall biogenesis; peptidoglycan biosynthesis.</text>
</comment>
<evidence type="ECO:0000256" key="6">
    <source>
        <dbReference type="ARBA" id="ARBA00015188"/>
    </source>
</evidence>
<dbReference type="InterPro" id="IPR016167">
    <property type="entry name" value="FAD-bd_PCMH_sub1"/>
</dbReference>
<dbReference type="UniPathway" id="UPA00219"/>
<reference evidence="21 22" key="1">
    <citation type="submission" date="2016-11" db="EMBL/GenBank/DDBJ databases">
        <title>Gramella sp. LPB0144 isolated from marine environment.</title>
        <authorList>
            <person name="Kim E."/>
            <person name="Yi H."/>
        </authorList>
    </citation>
    <scope>NUCLEOTIDE SEQUENCE [LARGE SCALE GENOMIC DNA]</scope>
    <source>
        <strain evidence="21 22">LPB0144</strain>
    </source>
</reference>
<evidence type="ECO:0000256" key="16">
    <source>
        <dbReference type="ARBA" id="ARBA00023316"/>
    </source>
</evidence>
<keyword evidence="10 19" id="KW-0274">FAD</keyword>
<dbReference type="GO" id="GO:0051301">
    <property type="term" value="P:cell division"/>
    <property type="evidence" value="ECO:0007669"/>
    <property type="project" value="UniProtKB-KW"/>
</dbReference>
<dbReference type="PANTHER" id="PTHR21071">
    <property type="entry name" value="UDP-N-ACETYLENOLPYRUVOYLGLUCOSAMINE REDUCTASE"/>
    <property type="match status" value="1"/>
</dbReference>
<evidence type="ECO:0000259" key="20">
    <source>
        <dbReference type="PROSITE" id="PS51387"/>
    </source>
</evidence>
<keyword evidence="9 19" id="KW-0285">Flavoprotein</keyword>
<evidence type="ECO:0000256" key="10">
    <source>
        <dbReference type="ARBA" id="ARBA00022827"/>
    </source>
</evidence>
<dbReference type="InterPro" id="IPR016166">
    <property type="entry name" value="FAD-bd_PCMH"/>
</dbReference>
<keyword evidence="16 19" id="KW-0961">Cell wall biogenesis/degradation</keyword>
<dbReference type="InterPro" id="IPR003170">
    <property type="entry name" value="MurB"/>
</dbReference>
<evidence type="ECO:0000256" key="1">
    <source>
        <dbReference type="ARBA" id="ARBA00001974"/>
    </source>
</evidence>
<keyword evidence="8 19" id="KW-0132">Cell division</keyword>
<evidence type="ECO:0000256" key="2">
    <source>
        <dbReference type="ARBA" id="ARBA00003921"/>
    </source>
</evidence>
<dbReference type="GO" id="GO:0005829">
    <property type="term" value="C:cytosol"/>
    <property type="evidence" value="ECO:0007669"/>
    <property type="project" value="TreeGrafter"/>
</dbReference>
<evidence type="ECO:0000256" key="12">
    <source>
        <dbReference type="ARBA" id="ARBA00022960"/>
    </source>
</evidence>
<dbReference type="InterPro" id="IPR006094">
    <property type="entry name" value="Oxid_FAD_bind_N"/>
</dbReference>
<dbReference type="GO" id="GO:0008762">
    <property type="term" value="F:UDP-N-acetylmuramate dehydrogenase activity"/>
    <property type="evidence" value="ECO:0007669"/>
    <property type="project" value="UniProtKB-UniRule"/>
</dbReference>
<gene>
    <name evidence="19" type="primary">murB</name>
    <name evidence="21" type="ORF">LPB144_13075</name>
</gene>
<dbReference type="Proteomes" id="UP000182510">
    <property type="component" value="Chromosome"/>
</dbReference>
<dbReference type="KEGG" id="grl:LPB144_13075"/>
<keyword evidence="7 19" id="KW-0963">Cytoplasm</keyword>
<dbReference type="InterPro" id="IPR011601">
    <property type="entry name" value="MurB_C"/>
</dbReference>
<evidence type="ECO:0000313" key="21">
    <source>
        <dbReference type="EMBL" id="APG61281.1"/>
    </source>
</evidence>
<protein>
    <recommendedName>
        <fullName evidence="6 19">UDP-N-acetylenolpyruvoylglucosamine reductase</fullName>
        <ecNumber evidence="5 19">1.3.1.98</ecNumber>
    </recommendedName>
    <alternativeName>
        <fullName evidence="17 19">UDP-N-acetylmuramate dehydrogenase</fullName>
    </alternativeName>
</protein>
<keyword evidence="11 19" id="KW-0521">NADP</keyword>
<comment type="similarity">
    <text evidence="19">Belongs to the MurB family.</text>
</comment>
<dbReference type="Pfam" id="PF02873">
    <property type="entry name" value="MurB_C"/>
    <property type="match status" value="1"/>
</dbReference>
<dbReference type="RefSeq" id="WP_072553972.1">
    <property type="nucleotide sequence ID" value="NZ_CP018153.1"/>
</dbReference>
<dbReference type="STRING" id="1913577.LPB144_13075"/>
<dbReference type="GO" id="GO:0009252">
    <property type="term" value="P:peptidoglycan biosynthetic process"/>
    <property type="evidence" value="ECO:0007669"/>
    <property type="project" value="UniProtKB-UniRule"/>
</dbReference>
<dbReference type="EMBL" id="CP018153">
    <property type="protein sequence ID" value="APG61281.1"/>
    <property type="molecule type" value="Genomic_DNA"/>
</dbReference>
<evidence type="ECO:0000256" key="13">
    <source>
        <dbReference type="ARBA" id="ARBA00022984"/>
    </source>
</evidence>
<evidence type="ECO:0000256" key="19">
    <source>
        <dbReference type="HAMAP-Rule" id="MF_00037"/>
    </source>
</evidence>
<evidence type="ECO:0000256" key="3">
    <source>
        <dbReference type="ARBA" id="ARBA00004496"/>
    </source>
</evidence>
<evidence type="ECO:0000256" key="14">
    <source>
        <dbReference type="ARBA" id="ARBA00023002"/>
    </source>
</evidence>
<dbReference type="HAMAP" id="MF_00037">
    <property type="entry name" value="MurB"/>
    <property type="match status" value="1"/>
</dbReference>
<proteinExistence type="inferred from homology"/>
<dbReference type="PANTHER" id="PTHR21071:SF4">
    <property type="entry name" value="UDP-N-ACETYLENOLPYRUVOYLGLUCOSAMINE REDUCTASE"/>
    <property type="match status" value="1"/>
</dbReference>
<keyword evidence="13 19" id="KW-0573">Peptidoglycan synthesis</keyword>
<keyword evidence="12 19" id="KW-0133">Cell shape</keyword>
<dbReference type="Gene3D" id="3.30.465.10">
    <property type="match status" value="1"/>
</dbReference>
<dbReference type="AlphaFoldDB" id="A0A1L3J848"/>
<feature type="active site" evidence="19">
    <location>
        <position position="162"/>
    </location>
</feature>
<dbReference type="GO" id="GO:0071555">
    <property type="term" value="P:cell wall organization"/>
    <property type="evidence" value="ECO:0007669"/>
    <property type="project" value="UniProtKB-KW"/>
</dbReference>
<keyword evidence="15 19" id="KW-0131">Cell cycle</keyword>
<dbReference type="NCBIfam" id="NF000755">
    <property type="entry name" value="PRK00046.1"/>
    <property type="match status" value="1"/>
</dbReference>
<dbReference type="GO" id="GO:0071949">
    <property type="term" value="F:FAD binding"/>
    <property type="evidence" value="ECO:0007669"/>
    <property type="project" value="InterPro"/>
</dbReference>
<dbReference type="InterPro" id="IPR016169">
    <property type="entry name" value="FAD-bd_PCMH_sub2"/>
</dbReference>
<name>A0A1L3J848_9FLAO</name>
<dbReference type="EC" id="1.3.1.98" evidence="5 19"/>
<organism evidence="21 22">
    <name type="scientific">Christiangramia salexigens</name>
    <dbReference type="NCBI Taxonomy" id="1913577"/>
    <lineage>
        <taxon>Bacteria</taxon>
        <taxon>Pseudomonadati</taxon>
        <taxon>Bacteroidota</taxon>
        <taxon>Flavobacteriia</taxon>
        <taxon>Flavobacteriales</taxon>
        <taxon>Flavobacteriaceae</taxon>
        <taxon>Christiangramia</taxon>
    </lineage>
</organism>
<keyword evidence="22" id="KW-1185">Reference proteome</keyword>
<evidence type="ECO:0000256" key="8">
    <source>
        <dbReference type="ARBA" id="ARBA00022618"/>
    </source>
</evidence>
<comment type="catalytic activity">
    <reaction evidence="18 19">
        <text>UDP-N-acetyl-alpha-D-muramate + NADP(+) = UDP-N-acetyl-3-O-(1-carboxyvinyl)-alpha-D-glucosamine + NADPH + H(+)</text>
        <dbReference type="Rhea" id="RHEA:12248"/>
        <dbReference type="ChEBI" id="CHEBI:15378"/>
        <dbReference type="ChEBI" id="CHEBI:57783"/>
        <dbReference type="ChEBI" id="CHEBI:58349"/>
        <dbReference type="ChEBI" id="CHEBI:68483"/>
        <dbReference type="ChEBI" id="CHEBI:70757"/>
        <dbReference type="EC" id="1.3.1.98"/>
    </reaction>
</comment>
<dbReference type="Gene3D" id="3.90.78.10">
    <property type="entry name" value="UDP-N-acetylenolpyruvoylglucosamine reductase, C-terminal domain"/>
    <property type="match status" value="1"/>
</dbReference>
<dbReference type="InterPro" id="IPR036635">
    <property type="entry name" value="MurB_C_sf"/>
</dbReference>
<dbReference type="SUPFAM" id="SSF56194">
    <property type="entry name" value="Uridine diphospho-N-Acetylenolpyruvylglucosamine reductase, MurB, C-terminal domain"/>
    <property type="match status" value="1"/>
</dbReference>
<feature type="active site" description="Proton donor" evidence="19">
    <location>
        <position position="237"/>
    </location>
</feature>
<evidence type="ECO:0000256" key="18">
    <source>
        <dbReference type="ARBA" id="ARBA00048914"/>
    </source>
</evidence>
<feature type="domain" description="FAD-binding PCMH-type" evidence="20">
    <location>
        <begin position="17"/>
        <end position="186"/>
    </location>
</feature>
<keyword evidence="14 19" id="KW-0560">Oxidoreductase</keyword>
<dbReference type="NCBIfam" id="TIGR00179">
    <property type="entry name" value="murB"/>
    <property type="match status" value="1"/>
</dbReference>
<evidence type="ECO:0000256" key="5">
    <source>
        <dbReference type="ARBA" id="ARBA00012518"/>
    </source>
</evidence>
<accession>A0A1L3J848</accession>
<feature type="active site" evidence="19">
    <location>
        <position position="333"/>
    </location>
</feature>
<evidence type="ECO:0000256" key="17">
    <source>
        <dbReference type="ARBA" id="ARBA00031026"/>
    </source>
</evidence>
<comment type="subcellular location">
    <subcellularLocation>
        <location evidence="3 19">Cytoplasm</location>
    </subcellularLocation>
</comment>
<evidence type="ECO:0000256" key="7">
    <source>
        <dbReference type="ARBA" id="ARBA00022490"/>
    </source>
</evidence>
<evidence type="ECO:0000256" key="4">
    <source>
        <dbReference type="ARBA" id="ARBA00004752"/>
    </source>
</evidence>
<comment type="function">
    <text evidence="2 19">Cell wall formation.</text>
</comment>
<dbReference type="Pfam" id="PF01565">
    <property type="entry name" value="FAD_binding_4"/>
    <property type="match status" value="1"/>
</dbReference>
<sequence>MQIQQNFSLKQYNSFGIDAKAERFISVKNTEELRSILRKTYAAEIFVLGGGSNMLLTKDIRKTVIHIGLKGKQIISQNDDEVIIQAKAGENWHEFVLWALDNNYGGLENLSLIPGNVGTAPIQNIGAYGVELKDVFSSCKAMNVQTLEEKEFKLEDCEFGYRNSIFKNSLKGRYIITSVNFKLTKKDHSLHTEYGSINVELEKQKIEKPGIKDISDAVIRIRQSKLPDPKELGNSGSFFKNPVIGRDQFEKLKLEYPEMPSYQVSTELLKVPAGWLIDKAGLKAYREGDAGVHKNQALVLVNYGEATGKDILDLAHKVQATVHEKFGIPLEPEVNII</sequence>
<dbReference type="GO" id="GO:0008360">
    <property type="term" value="P:regulation of cell shape"/>
    <property type="evidence" value="ECO:0007669"/>
    <property type="project" value="UniProtKB-KW"/>
</dbReference>